<dbReference type="PROSITE" id="PS50082">
    <property type="entry name" value="WD_REPEATS_2"/>
    <property type="match status" value="1"/>
</dbReference>
<feature type="repeat" description="WD" evidence="1">
    <location>
        <begin position="221"/>
        <end position="256"/>
    </location>
</feature>
<reference evidence="4" key="1">
    <citation type="journal article" date="2013" name="Science">
        <title>The Amborella genome and the evolution of flowering plants.</title>
        <authorList>
            <consortium name="Amborella Genome Project"/>
        </authorList>
    </citation>
    <scope>NUCLEOTIDE SEQUENCE [LARGE SCALE GENOMIC DNA]</scope>
</reference>
<dbReference type="Gramene" id="ERM97628">
    <property type="protein sequence ID" value="ERM97628"/>
    <property type="gene ID" value="AMTR_s00130p00019780"/>
</dbReference>
<dbReference type="Gene3D" id="2.130.10.10">
    <property type="entry name" value="YVTN repeat-like/Quinoprotein amine dehydrogenase"/>
    <property type="match status" value="2"/>
</dbReference>
<evidence type="ECO:0000313" key="3">
    <source>
        <dbReference type="EMBL" id="ERM97628.1"/>
    </source>
</evidence>
<dbReference type="HOGENOM" id="CLU_057939_1_0_1"/>
<sequence length="399" mass="44158">MAGKEDILYASSGSEIKSFDVHMASSQKPLETFNYNKEDINQIAVSFNSSFLAAADDSGDVKIIDIHQQCLYKTLRTGHTSICSSVQFLSWRPWEALTGGLDAKFVIWNFSRGRPCKNLDFAGMPDFQSKHSSSSNTGQFCNPAFVHAIAVPEETTSEKLGKVCAVARGDGVIDVIDIESELSGSKEKTHKSRSKSNLIPRQTTETSNKSQGKGLQLDYASGGHTAGVSCVAFSRFGEIGKFIVSGGNDASVKIWDWYKSHNNLESSCSVDPLQLTINSGKKVNWLCTTPNDSENVVVCDTSKIVKIKQFSKIGVKIFSGNILELYSGLRREDDMFVNSLLDLRYVSSSIFKGSSIPLLLKLTDQKNLSKRHRAWLCQQLLHISWHNLVTLYFVQEPLC</sequence>
<evidence type="ECO:0000256" key="1">
    <source>
        <dbReference type="PROSITE-ProRule" id="PRU00221"/>
    </source>
</evidence>
<dbReference type="InterPro" id="IPR015943">
    <property type="entry name" value="WD40/YVTN_repeat-like_dom_sf"/>
</dbReference>
<organism evidence="3 4">
    <name type="scientific">Amborella trichopoda</name>
    <dbReference type="NCBI Taxonomy" id="13333"/>
    <lineage>
        <taxon>Eukaryota</taxon>
        <taxon>Viridiplantae</taxon>
        <taxon>Streptophyta</taxon>
        <taxon>Embryophyta</taxon>
        <taxon>Tracheophyta</taxon>
        <taxon>Spermatophyta</taxon>
        <taxon>Magnoliopsida</taxon>
        <taxon>Amborellales</taxon>
        <taxon>Amborellaceae</taxon>
        <taxon>Amborella</taxon>
    </lineage>
</organism>
<dbReference type="PANTHER" id="PTHR45296:SF1">
    <property type="entry name" value="TRANSDUCIN_WD40 REPEAT-LIKE SUPERFAMILY PROTEIN"/>
    <property type="match status" value="1"/>
</dbReference>
<dbReference type="SMART" id="SM00320">
    <property type="entry name" value="WD40"/>
    <property type="match status" value="3"/>
</dbReference>
<dbReference type="InterPro" id="IPR001680">
    <property type="entry name" value="WD40_rpt"/>
</dbReference>
<dbReference type="PROSITE" id="PS50294">
    <property type="entry name" value="WD_REPEATS_REGION"/>
    <property type="match status" value="1"/>
</dbReference>
<proteinExistence type="predicted"/>
<evidence type="ECO:0008006" key="5">
    <source>
        <dbReference type="Google" id="ProtNLM"/>
    </source>
</evidence>
<evidence type="ECO:0000256" key="2">
    <source>
        <dbReference type="SAM" id="MobiDB-lite"/>
    </source>
</evidence>
<dbReference type="Proteomes" id="UP000017836">
    <property type="component" value="Unassembled WGS sequence"/>
</dbReference>
<dbReference type="InterPro" id="IPR036322">
    <property type="entry name" value="WD40_repeat_dom_sf"/>
</dbReference>
<feature type="compositionally biased region" description="Polar residues" evidence="2">
    <location>
        <begin position="195"/>
        <end position="213"/>
    </location>
</feature>
<dbReference type="PANTHER" id="PTHR45296">
    <property type="entry name" value="TRANSDUCIN/WD40 REPEAT-LIKE SUPERFAMILY PROTEIN"/>
    <property type="match status" value="1"/>
</dbReference>
<protein>
    <recommendedName>
        <fullName evidence="5">Anaphase-promoting complex subunit 4 WD40 domain-containing protein</fullName>
    </recommendedName>
</protein>
<dbReference type="EMBL" id="KI395898">
    <property type="protein sequence ID" value="ERM97628.1"/>
    <property type="molecule type" value="Genomic_DNA"/>
</dbReference>
<keyword evidence="4" id="KW-1185">Reference proteome</keyword>
<dbReference type="AlphaFoldDB" id="W1NQD0"/>
<accession>W1NQD0</accession>
<dbReference type="Pfam" id="PF00400">
    <property type="entry name" value="WD40"/>
    <property type="match status" value="2"/>
</dbReference>
<evidence type="ECO:0000313" key="4">
    <source>
        <dbReference type="Proteomes" id="UP000017836"/>
    </source>
</evidence>
<dbReference type="STRING" id="13333.W1NQD0"/>
<dbReference type="eggNOG" id="ENOG502QQ86">
    <property type="taxonomic scope" value="Eukaryota"/>
</dbReference>
<name>W1NQD0_AMBTC</name>
<dbReference type="OMA" id="GDLMVWG"/>
<feature type="region of interest" description="Disordered" evidence="2">
    <location>
        <begin position="184"/>
        <end position="215"/>
    </location>
</feature>
<keyword evidence="1" id="KW-0853">WD repeat</keyword>
<dbReference type="SUPFAM" id="SSF50978">
    <property type="entry name" value="WD40 repeat-like"/>
    <property type="match status" value="1"/>
</dbReference>
<gene>
    <name evidence="3" type="ORF">AMTR_s00130p00019780</name>
</gene>